<comment type="caution">
    <text evidence="1">The sequence shown here is derived from an EMBL/GenBank/DDBJ whole genome shotgun (WGS) entry which is preliminary data.</text>
</comment>
<dbReference type="Proteomes" id="UP000003240">
    <property type="component" value="Unassembled WGS sequence"/>
</dbReference>
<evidence type="ECO:0000313" key="2">
    <source>
        <dbReference type="Proteomes" id="UP000003240"/>
    </source>
</evidence>
<proteinExistence type="predicted"/>
<keyword evidence="2" id="KW-1185">Reference proteome</keyword>
<dbReference type="EMBL" id="AFGF01000019">
    <property type="protein sequence ID" value="EGO65291.1"/>
    <property type="molecule type" value="Genomic_DNA"/>
</dbReference>
<sequence length="63" mass="7204">MQGKSNACVAVLVKNLGDFSAYEKSSTTYLPEKSQILIQRDEDARADSTFERVRQARARRRLK</sequence>
<gene>
    <name evidence="1" type="ORF">ALO_03306</name>
</gene>
<reference evidence="1 2" key="1">
    <citation type="journal article" date="2011" name="EMBO J.">
        <title>Structural diversity of bacterial flagellar motors.</title>
        <authorList>
            <person name="Chen S."/>
            <person name="Beeby M."/>
            <person name="Murphy G.E."/>
            <person name="Leadbetter J.R."/>
            <person name="Hendrixson D.R."/>
            <person name="Briegel A."/>
            <person name="Li Z."/>
            <person name="Shi J."/>
            <person name="Tocheva E.I."/>
            <person name="Muller A."/>
            <person name="Dobro M.J."/>
            <person name="Jensen G.J."/>
        </authorList>
    </citation>
    <scope>NUCLEOTIDE SEQUENCE [LARGE SCALE GENOMIC DNA]</scope>
    <source>
        <strain evidence="1 2">DSM 6540</strain>
    </source>
</reference>
<organism evidence="1 2">
    <name type="scientific">Acetonema longum DSM 6540</name>
    <dbReference type="NCBI Taxonomy" id="1009370"/>
    <lineage>
        <taxon>Bacteria</taxon>
        <taxon>Bacillati</taxon>
        <taxon>Bacillota</taxon>
        <taxon>Negativicutes</taxon>
        <taxon>Acetonemataceae</taxon>
        <taxon>Acetonema</taxon>
    </lineage>
</organism>
<accession>F7NF36</accession>
<name>F7NF36_9FIRM</name>
<evidence type="ECO:0000313" key="1">
    <source>
        <dbReference type="EMBL" id="EGO65291.1"/>
    </source>
</evidence>
<dbReference type="AlphaFoldDB" id="F7NF36"/>
<protein>
    <submittedName>
        <fullName evidence="1">Uncharacterized protein</fullName>
    </submittedName>
</protein>